<dbReference type="Gene3D" id="1.20.90.10">
    <property type="entry name" value="Phospholipase A2 domain"/>
    <property type="match status" value="1"/>
</dbReference>
<keyword evidence="3" id="KW-1185">Reference proteome</keyword>
<dbReference type="OrthoDB" id="9394198at2759"/>
<proteinExistence type="predicted"/>
<dbReference type="GO" id="GO:0050482">
    <property type="term" value="P:arachidonate secretion"/>
    <property type="evidence" value="ECO:0007669"/>
    <property type="project" value="InterPro"/>
</dbReference>
<keyword evidence="1" id="KW-0732">Signal</keyword>
<gene>
    <name evidence="2" type="primary">Pa2b1</name>
    <name evidence="2" type="ORF">TURVEL_R14310</name>
</gene>
<accession>A0A7L3L122</accession>
<protein>
    <submittedName>
        <fullName evidence="2">PA2B1 phospholipase</fullName>
    </submittedName>
</protein>
<organism evidence="2 3">
    <name type="scientific">Turnix velox</name>
    <name type="common">Little buttonquail</name>
    <dbReference type="NCBI Taxonomy" id="2529409"/>
    <lineage>
        <taxon>Eukaryota</taxon>
        <taxon>Metazoa</taxon>
        <taxon>Chordata</taxon>
        <taxon>Craniata</taxon>
        <taxon>Vertebrata</taxon>
        <taxon>Euteleostomi</taxon>
        <taxon>Archelosauria</taxon>
        <taxon>Archosauria</taxon>
        <taxon>Dinosauria</taxon>
        <taxon>Saurischia</taxon>
        <taxon>Theropoda</taxon>
        <taxon>Coelurosauria</taxon>
        <taxon>Aves</taxon>
        <taxon>Neognathae</taxon>
        <taxon>Neoaves</taxon>
        <taxon>Charadriiformes</taxon>
        <taxon>Turnicidae</taxon>
        <taxon>Turnix</taxon>
    </lineage>
</organism>
<feature type="non-terminal residue" evidence="2">
    <location>
        <position position="142"/>
    </location>
</feature>
<reference evidence="2 3" key="1">
    <citation type="submission" date="2019-09" db="EMBL/GenBank/DDBJ databases">
        <title>Bird 10,000 Genomes (B10K) Project - Family phase.</title>
        <authorList>
            <person name="Zhang G."/>
        </authorList>
    </citation>
    <scope>NUCLEOTIDE SEQUENCE [LARGE SCALE GENOMIC DNA]</scope>
    <source>
        <strain evidence="2">B10K-DU-029-46</strain>
    </source>
</reference>
<dbReference type="Proteomes" id="UP000582182">
    <property type="component" value="Unassembled WGS sequence"/>
</dbReference>
<comment type="caution">
    <text evidence="2">The sequence shown here is derived from an EMBL/GenBank/DDBJ whole genome shotgun (WGS) entry which is preliminary data.</text>
</comment>
<dbReference type="AlphaFoldDB" id="A0A7L3L122"/>
<dbReference type="GO" id="GO:0006644">
    <property type="term" value="P:phospholipid metabolic process"/>
    <property type="evidence" value="ECO:0007669"/>
    <property type="project" value="InterPro"/>
</dbReference>
<dbReference type="InterPro" id="IPR036444">
    <property type="entry name" value="PLipase_A2_dom_sf"/>
</dbReference>
<dbReference type="GO" id="GO:0004623">
    <property type="term" value="F:phospholipase A2 activity"/>
    <property type="evidence" value="ECO:0007669"/>
    <property type="project" value="InterPro"/>
</dbReference>
<dbReference type="EMBL" id="VZTY01000338">
    <property type="protein sequence ID" value="NXU47150.1"/>
    <property type="molecule type" value="Genomic_DNA"/>
</dbReference>
<dbReference type="SUPFAM" id="SSF48619">
    <property type="entry name" value="Phospholipase A2, PLA2"/>
    <property type="match status" value="1"/>
</dbReference>
<feature type="non-terminal residue" evidence="2">
    <location>
        <position position="1"/>
    </location>
</feature>
<evidence type="ECO:0000313" key="2">
    <source>
        <dbReference type="EMBL" id="NXU47150.1"/>
    </source>
</evidence>
<feature type="chain" id="PRO_5029620356" evidence="1">
    <location>
        <begin position="33"/>
        <end position="142"/>
    </location>
</feature>
<name>A0A7L3L122_9CHAR</name>
<feature type="signal peptide" evidence="1">
    <location>
        <begin position="1"/>
        <end position="32"/>
    </location>
</feature>
<evidence type="ECO:0000313" key="3">
    <source>
        <dbReference type="Proteomes" id="UP000582182"/>
    </source>
</evidence>
<evidence type="ECO:0000256" key="1">
    <source>
        <dbReference type="SAM" id="SignalP"/>
    </source>
</evidence>
<sequence length="142" mass="15515">LCFFLPGPGERKMKVLLPLAVLLACCLFVAHGKHPRVLAPGLEGSTVGNLTAKRCPSGASFGMGQGFPSHHRCCQLRADCYASLARASGCRPRPIHPLSAFKITAPICRSGTRCQRGACICDRKTRLCQLRQRVMVRRGFKH</sequence>